<comment type="caution">
    <text evidence="1">The sequence shown here is derived from an EMBL/GenBank/DDBJ whole genome shotgun (WGS) entry which is preliminary data.</text>
</comment>
<dbReference type="EMBL" id="VTEG01000001">
    <property type="protein sequence ID" value="TYS01128.1"/>
    <property type="molecule type" value="Genomic_DNA"/>
</dbReference>
<dbReference type="InterPro" id="IPR027417">
    <property type="entry name" value="P-loop_NTPase"/>
</dbReference>
<dbReference type="RefSeq" id="WP_148952510.1">
    <property type="nucleotide sequence ID" value="NZ_VTEG01000001.1"/>
</dbReference>
<dbReference type="Proteomes" id="UP000325182">
    <property type="component" value="Unassembled WGS sequence"/>
</dbReference>
<dbReference type="SUPFAM" id="SSF52540">
    <property type="entry name" value="P-loop containing nucleoside triphosphate hydrolases"/>
    <property type="match status" value="1"/>
</dbReference>
<accession>A0A5D4MHT5</accession>
<sequence>MSSGSKIIAISGVSGSGKTTVTKSLGERLTNSTLLFFDEYSWENSPEDLVKWVNDGADYDLWDLEPLINDVINFLESEDPPAFVLLDYPFSYKNQSLRNLIDLSIYIDTPLDIALGRRILRDYNNEPSSEIQKDLTFYLEEGRAAYKEMETTIKRDADLIVDGTLPSDRIIELILDELNLRWQ</sequence>
<dbReference type="AlphaFoldDB" id="A0A5D4MHT5"/>
<reference evidence="1 2" key="1">
    <citation type="submission" date="2019-08" db="EMBL/GenBank/DDBJ databases">
        <title>Bacillus genomes from the desert of Cuatro Cienegas, Coahuila.</title>
        <authorList>
            <person name="Olmedo-Alvarez G."/>
        </authorList>
    </citation>
    <scope>NUCLEOTIDE SEQUENCE [LARGE SCALE GENOMIC DNA]</scope>
    <source>
        <strain evidence="1 2">CH128b_4D</strain>
    </source>
</reference>
<dbReference type="Gene3D" id="3.40.50.300">
    <property type="entry name" value="P-loop containing nucleotide triphosphate hydrolases"/>
    <property type="match status" value="1"/>
</dbReference>
<name>A0A5D4MHT5_9BACI</name>
<proteinExistence type="predicted"/>
<evidence type="ECO:0000313" key="2">
    <source>
        <dbReference type="Proteomes" id="UP000325182"/>
    </source>
</evidence>
<protein>
    <submittedName>
        <fullName evidence="1">AAA family ATPase</fullName>
    </submittedName>
</protein>
<organism evidence="1 2">
    <name type="scientific">Rossellomorea vietnamensis</name>
    <dbReference type="NCBI Taxonomy" id="218284"/>
    <lineage>
        <taxon>Bacteria</taxon>
        <taxon>Bacillati</taxon>
        <taxon>Bacillota</taxon>
        <taxon>Bacilli</taxon>
        <taxon>Bacillales</taxon>
        <taxon>Bacillaceae</taxon>
        <taxon>Rossellomorea</taxon>
    </lineage>
</organism>
<gene>
    <name evidence="1" type="ORF">FZC84_00200</name>
</gene>
<dbReference type="NCBIfam" id="NF006085">
    <property type="entry name" value="PRK08233.1"/>
    <property type="match status" value="1"/>
</dbReference>
<evidence type="ECO:0000313" key="1">
    <source>
        <dbReference type="EMBL" id="TYS01128.1"/>
    </source>
</evidence>